<protein>
    <submittedName>
        <fullName evidence="1">Uncharacterized protein</fullName>
    </submittedName>
</protein>
<dbReference type="EMBL" id="RAPN01000001">
    <property type="protein sequence ID" value="RKD91497.1"/>
    <property type="molecule type" value="Genomic_DNA"/>
</dbReference>
<sequence>MKCKMSSFIFMIIVAFVVSGCHDEDVHRYIYLQNNSDKTIYYGISYSYPDTAYKILRIFRGETGIYLIGF</sequence>
<dbReference type="Proteomes" id="UP000283387">
    <property type="component" value="Unassembled WGS sequence"/>
</dbReference>
<reference evidence="1 2" key="1">
    <citation type="submission" date="2018-09" db="EMBL/GenBank/DDBJ databases">
        <title>Genomic Encyclopedia of Archaeal and Bacterial Type Strains, Phase II (KMG-II): from individual species to whole genera.</title>
        <authorList>
            <person name="Goeker M."/>
        </authorList>
    </citation>
    <scope>NUCLEOTIDE SEQUENCE [LARGE SCALE GENOMIC DNA]</scope>
    <source>
        <strain evidence="1 2">DSM 27148</strain>
    </source>
</reference>
<comment type="caution">
    <text evidence="1">The sequence shown here is derived from an EMBL/GenBank/DDBJ whole genome shotgun (WGS) entry which is preliminary data.</text>
</comment>
<keyword evidence="2" id="KW-1185">Reference proteome</keyword>
<organism evidence="1 2">
    <name type="scientific">Mangrovibacterium diazotrophicum</name>
    <dbReference type="NCBI Taxonomy" id="1261403"/>
    <lineage>
        <taxon>Bacteria</taxon>
        <taxon>Pseudomonadati</taxon>
        <taxon>Bacteroidota</taxon>
        <taxon>Bacteroidia</taxon>
        <taxon>Marinilabiliales</taxon>
        <taxon>Prolixibacteraceae</taxon>
        <taxon>Mangrovibacterium</taxon>
    </lineage>
</organism>
<accession>A0A419W7P3</accession>
<proteinExistence type="predicted"/>
<evidence type="ECO:0000313" key="1">
    <source>
        <dbReference type="EMBL" id="RKD91497.1"/>
    </source>
</evidence>
<evidence type="ECO:0000313" key="2">
    <source>
        <dbReference type="Proteomes" id="UP000283387"/>
    </source>
</evidence>
<dbReference type="PROSITE" id="PS51257">
    <property type="entry name" value="PROKAR_LIPOPROTEIN"/>
    <property type="match status" value="1"/>
</dbReference>
<gene>
    <name evidence="1" type="ORF">BC643_1853</name>
</gene>
<name>A0A419W7P3_9BACT</name>
<dbReference type="AlphaFoldDB" id="A0A419W7P3"/>